<dbReference type="Proteomes" id="UP000009131">
    <property type="component" value="Unassembled WGS sequence"/>
</dbReference>
<gene>
    <name evidence="2" type="primary">Mo02194</name>
    <name evidence="2" type="ORF">E5Q_02194</name>
</gene>
<evidence type="ECO:0000313" key="2">
    <source>
        <dbReference type="EMBL" id="GAA95539.1"/>
    </source>
</evidence>
<proteinExistence type="predicted"/>
<dbReference type="AlphaFoldDB" id="G7DY79"/>
<protein>
    <submittedName>
        <fullName evidence="2">Uncharacterized protein</fullName>
    </submittedName>
</protein>
<keyword evidence="1" id="KW-0732">Signal</keyword>
<evidence type="ECO:0000256" key="1">
    <source>
        <dbReference type="SAM" id="SignalP"/>
    </source>
</evidence>
<dbReference type="OMA" id="DVMGCMW"/>
<dbReference type="HOGENOM" id="CLU_036093_1_0_1"/>
<dbReference type="RefSeq" id="XP_014570048.1">
    <property type="nucleotide sequence ID" value="XM_014714562.1"/>
</dbReference>
<feature type="chain" id="PRO_5009955616" evidence="1">
    <location>
        <begin position="23"/>
        <end position="372"/>
    </location>
</feature>
<keyword evidence="3" id="KW-1185">Reference proteome</keyword>
<comment type="caution">
    <text evidence="2">The sequence shown here is derived from an EMBL/GenBank/DDBJ whole genome shotgun (WGS) entry which is preliminary data.</text>
</comment>
<dbReference type="OrthoDB" id="2564904at2759"/>
<evidence type="ECO:0000313" key="3">
    <source>
        <dbReference type="Proteomes" id="UP000009131"/>
    </source>
</evidence>
<accession>G7DY79</accession>
<name>G7DY79_MIXOS</name>
<feature type="signal peptide" evidence="1">
    <location>
        <begin position="1"/>
        <end position="22"/>
    </location>
</feature>
<dbReference type="InParanoid" id="G7DY79"/>
<dbReference type="EMBL" id="BABT02000062">
    <property type="protein sequence ID" value="GAA95539.1"/>
    <property type="molecule type" value="Genomic_DNA"/>
</dbReference>
<sequence length="372" mass="38232">MVMSRQGLTLAALGLCMTSVLAQPKPTWYYDSLPDKSESGEAGTNRCSGANNAGADCQTLIVNDLSDFCLWGPPASSTIGDDEREVVAYCLKDHGARTLPASAISGAHFVQTPDYIQITGVGDLTQINIQANDGGGELDPHGADGNGNPIGGLVFTNAFSANKSETQAHEWTMFVSSNQFCVRVCKEGGYGTSYCQHVYDVMGCDWNMPANYDAGVLESCVGDSDIPMGIYNNGSSTFSQGQAYTPPAQPAAPSSKCVTVQALAQATPISTVLPPSTSASTSATVTARNTTTIMSTTSLSSVSSTSSLPSSTSLPMIAVTTTTVTSTPPPLATSTTSLTRATPASALEGAAYSQSGSLALAIASIGLVALIS</sequence>
<reference evidence="2 3" key="2">
    <citation type="journal article" date="2012" name="Open Biol.">
        <title>Characteristics of nucleosomes and linker DNA regions on the genome of the basidiomycete Mixia osmundae revealed by mono- and dinucleosome mapping.</title>
        <authorList>
            <person name="Nishida H."/>
            <person name="Kondo S."/>
            <person name="Matsumoto T."/>
            <person name="Suzuki Y."/>
            <person name="Yoshikawa H."/>
            <person name="Taylor T.D."/>
            <person name="Sugiyama J."/>
        </authorList>
    </citation>
    <scope>NUCLEOTIDE SEQUENCE [LARGE SCALE GENOMIC DNA]</scope>
    <source>
        <strain evidence="3">CBS 9802 / IAM 14324 / JCM 22182 / KY 12970</strain>
    </source>
</reference>
<organism evidence="2 3">
    <name type="scientific">Mixia osmundae (strain CBS 9802 / IAM 14324 / JCM 22182 / KY 12970)</name>
    <dbReference type="NCBI Taxonomy" id="764103"/>
    <lineage>
        <taxon>Eukaryota</taxon>
        <taxon>Fungi</taxon>
        <taxon>Dikarya</taxon>
        <taxon>Basidiomycota</taxon>
        <taxon>Pucciniomycotina</taxon>
        <taxon>Mixiomycetes</taxon>
        <taxon>Mixiales</taxon>
        <taxon>Mixiaceae</taxon>
        <taxon>Mixia</taxon>
    </lineage>
</organism>
<dbReference type="STRING" id="764103.G7DY79"/>
<reference evidence="2 3" key="1">
    <citation type="journal article" date="2011" name="J. Gen. Appl. Microbiol.">
        <title>Draft genome sequencing of the enigmatic basidiomycete Mixia osmundae.</title>
        <authorList>
            <person name="Nishida H."/>
            <person name="Nagatsuka Y."/>
            <person name="Sugiyama J."/>
        </authorList>
    </citation>
    <scope>NUCLEOTIDE SEQUENCE [LARGE SCALE GENOMIC DNA]</scope>
    <source>
        <strain evidence="3">CBS 9802 / IAM 14324 / JCM 22182 / KY 12970</strain>
    </source>
</reference>
<dbReference type="eggNOG" id="ENOG502RYV0">
    <property type="taxonomic scope" value="Eukaryota"/>
</dbReference>